<dbReference type="Pfam" id="PF00173">
    <property type="entry name" value="Cyt-b5"/>
    <property type="match status" value="1"/>
</dbReference>
<organism evidence="5 6">
    <name type="scientific">Chlamydomonas reinhardtii</name>
    <name type="common">Chlamydomonas smithii</name>
    <dbReference type="NCBI Taxonomy" id="3055"/>
    <lineage>
        <taxon>Eukaryota</taxon>
        <taxon>Viridiplantae</taxon>
        <taxon>Chlorophyta</taxon>
        <taxon>core chlorophytes</taxon>
        <taxon>Chlorophyceae</taxon>
        <taxon>CS clade</taxon>
        <taxon>Chlamydomonadales</taxon>
        <taxon>Chlamydomonadaceae</taxon>
        <taxon>Chlamydomonas</taxon>
    </lineage>
</organism>
<evidence type="ECO:0000259" key="4">
    <source>
        <dbReference type="SMART" id="SM01117"/>
    </source>
</evidence>
<protein>
    <recommendedName>
        <fullName evidence="4">Cytochrome b5 heme-binding domain-containing protein</fullName>
    </recommendedName>
</protein>
<dbReference type="PaxDb" id="3055-EDP01482"/>
<evidence type="ECO:0000256" key="3">
    <source>
        <dbReference type="SAM" id="MobiDB-lite"/>
    </source>
</evidence>
<dbReference type="InterPro" id="IPR036400">
    <property type="entry name" value="Cyt_B5-like_heme/steroid_sf"/>
</dbReference>
<dbReference type="Gramene" id="PNW84546">
    <property type="protein sequence ID" value="PNW84546"/>
    <property type="gene ID" value="CHLRE_03g148100v5"/>
</dbReference>
<dbReference type="AlphaFoldDB" id="A0A2K3DVK4"/>
<dbReference type="Proteomes" id="UP000006906">
    <property type="component" value="Chromosome 3"/>
</dbReference>
<dbReference type="SUPFAM" id="SSF55856">
    <property type="entry name" value="Cytochrome b5-like heme/steroid binding domain"/>
    <property type="match status" value="1"/>
</dbReference>
<keyword evidence="1" id="KW-0446">Lipid-binding</keyword>
<dbReference type="PANTHER" id="PTHR10281">
    <property type="entry name" value="MEMBRANE-ASSOCIATED PROGESTERONE RECEPTOR COMPONENT-RELATED"/>
    <property type="match status" value="1"/>
</dbReference>
<comment type="similarity">
    <text evidence="2">Belongs to the cytochrome b5 family. MAPR subfamily.</text>
</comment>
<evidence type="ECO:0000256" key="2">
    <source>
        <dbReference type="ARBA" id="ARBA00038357"/>
    </source>
</evidence>
<dbReference type="ExpressionAtlas" id="A0A2K3DVK4">
    <property type="expression patterns" value="baseline"/>
</dbReference>
<dbReference type="GO" id="GO:0016020">
    <property type="term" value="C:membrane"/>
    <property type="evidence" value="ECO:0000318"/>
    <property type="project" value="GO_Central"/>
</dbReference>
<dbReference type="GeneID" id="5721198"/>
<dbReference type="PANTHER" id="PTHR10281:SF4">
    <property type="entry name" value="NEUFERRICIN"/>
    <property type="match status" value="1"/>
</dbReference>
<sequence>MSTLKQRKTAAAEGAATPAPHAPDQPVEKDAAPAKKEQAQKAAGAQKTWLQFLGEHPEICLTLVCTLLCAVTLWYLSRDDGKPRLFDPEALKLYDGKKNAPMYLAILGSVFDVTKGRKKYDGEKGYGFFIGKDATRAFITGDFKNDLNDQIKDFTPEQYRSLVEWRNFYHKEYIFKGYVVGAFYNQDGKPNRILRRAEEQAVKAKSEEEAMAEIERQWPACNVRWSEAEGGTVWCDGGAYPRKLFGQLPGGKPTTRCACFKELGWSDLRQVYPGCAPDATTCKVEQEKTKA</sequence>
<dbReference type="OMA" id="GHKHYGP"/>
<dbReference type="FunCoup" id="A0A2K3DVK4">
    <property type="interactions" value="1643"/>
</dbReference>
<dbReference type="RefSeq" id="XP_042925605.1">
    <property type="nucleotide sequence ID" value="XM_043060476.1"/>
</dbReference>
<dbReference type="Gene3D" id="3.10.120.10">
    <property type="entry name" value="Cytochrome b5-like heme/steroid binding domain"/>
    <property type="match status" value="1"/>
</dbReference>
<feature type="domain" description="Cytochrome b5 heme-binding" evidence="4">
    <location>
        <begin position="86"/>
        <end position="180"/>
    </location>
</feature>
<evidence type="ECO:0000313" key="5">
    <source>
        <dbReference type="EMBL" id="PNW84546.1"/>
    </source>
</evidence>
<dbReference type="GO" id="GO:0012505">
    <property type="term" value="C:endomembrane system"/>
    <property type="evidence" value="ECO:0000318"/>
    <property type="project" value="GO_Central"/>
</dbReference>
<keyword evidence="6" id="KW-1185">Reference proteome</keyword>
<dbReference type="InParanoid" id="A0A2K3DVK4"/>
<dbReference type="InterPro" id="IPR050577">
    <property type="entry name" value="MAPR/NEUFC/NENF-like"/>
</dbReference>
<dbReference type="InterPro" id="IPR001199">
    <property type="entry name" value="Cyt_B5-like_heme/steroid-bd"/>
</dbReference>
<feature type="region of interest" description="Disordered" evidence="3">
    <location>
        <begin position="1"/>
        <end position="40"/>
    </location>
</feature>
<gene>
    <name evidence="5" type="ORF">CHLRE_03g148100v5</name>
</gene>
<reference evidence="5 6" key="1">
    <citation type="journal article" date="2007" name="Science">
        <title>The Chlamydomonas genome reveals the evolution of key animal and plant functions.</title>
        <authorList>
            <person name="Merchant S.S."/>
            <person name="Prochnik S.E."/>
            <person name="Vallon O."/>
            <person name="Harris E.H."/>
            <person name="Karpowicz S.J."/>
            <person name="Witman G.B."/>
            <person name="Terry A."/>
            <person name="Salamov A."/>
            <person name="Fritz-Laylin L.K."/>
            <person name="Marechal-Drouard L."/>
            <person name="Marshall W.F."/>
            <person name="Qu L.H."/>
            <person name="Nelson D.R."/>
            <person name="Sanderfoot A.A."/>
            <person name="Spalding M.H."/>
            <person name="Kapitonov V.V."/>
            <person name="Ren Q."/>
            <person name="Ferris P."/>
            <person name="Lindquist E."/>
            <person name="Shapiro H."/>
            <person name="Lucas S.M."/>
            <person name="Grimwood J."/>
            <person name="Schmutz J."/>
            <person name="Cardol P."/>
            <person name="Cerutti H."/>
            <person name="Chanfreau G."/>
            <person name="Chen C.L."/>
            <person name="Cognat V."/>
            <person name="Croft M.T."/>
            <person name="Dent R."/>
            <person name="Dutcher S."/>
            <person name="Fernandez E."/>
            <person name="Fukuzawa H."/>
            <person name="Gonzalez-Ballester D."/>
            <person name="Gonzalez-Halphen D."/>
            <person name="Hallmann A."/>
            <person name="Hanikenne M."/>
            <person name="Hippler M."/>
            <person name="Inwood W."/>
            <person name="Jabbari K."/>
            <person name="Kalanon M."/>
            <person name="Kuras R."/>
            <person name="Lefebvre P.A."/>
            <person name="Lemaire S.D."/>
            <person name="Lobanov A.V."/>
            <person name="Lohr M."/>
            <person name="Manuell A."/>
            <person name="Meier I."/>
            <person name="Mets L."/>
            <person name="Mittag M."/>
            <person name="Mittelmeier T."/>
            <person name="Moroney J.V."/>
            <person name="Moseley J."/>
            <person name="Napoli C."/>
            <person name="Nedelcu A.M."/>
            <person name="Niyogi K."/>
            <person name="Novoselov S.V."/>
            <person name="Paulsen I.T."/>
            <person name="Pazour G."/>
            <person name="Purton S."/>
            <person name="Ral J.P."/>
            <person name="Riano-Pachon D.M."/>
            <person name="Riekhof W."/>
            <person name="Rymarquis L."/>
            <person name="Schroda M."/>
            <person name="Stern D."/>
            <person name="Umen J."/>
            <person name="Willows R."/>
            <person name="Wilson N."/>
            <person name="Zimmer S.L."/>
            <person name="Allmer J."/>
            <person name="Balk J."/>
            <person name="Bisova K."/>
            <person name="Chen C.J."/>
            <person name="Elias M."/>
            <person name="Gendler K."/>
            <person name="Hauser C."/>
            <person name="Lamb M.R."/>
            <person name="Ledford H."/>
            <person name="Long J.C."/>
            <person name="Minagawa J."/>
            <person name="Page M.D."/>
            <person name="Pan J."/>
            <person name="Pootakham W."/>
            <person name="Roje S."/>
            <person name="Rose A."/>
            <person name="Stahlberg E."/>
            <person name="Terauchi A.M."/>
            <person name="Yang P."/>
            <person name="Ball S."/>
            <person name="Bowler C."/>
            <person name="Dieckmann C.L."/>
            <person name="Gladyshev V.N."/>
            <person name="Green P."/>
            <person name="Jorgensen R."/>
            <person name="Mayfield S."/>
            <person name="Mueller-Roeber B."/>
            <person name="Rajamani S."/>
            <person name="Sayre R.T."/>
            <person name="Brokstein P."/>
            <person name="Dubchak I."/>
            <person name="Goodstein D."/>
            <person name="Hornick L."/>
            <person name="Huang Y.W."/>
            <person name="Jhaveri J."/>
            <person name="Luo Y."/>
            <person name="Martinez D."/>
            <person name="Ngau W.C."/>
            <person name="Otillar B."/>
            <person name="Poliakov A."/>
            <person name="Porter A."/>
            <person name="Szajkowski L."/>
            <person name="Werner G."/>
            <person name="Zhou K."/>
            <person name="Grigoriev I.V."/>
            <person name="Rokhsar D.S."/>
            <person name="Grossman A.R."/>
        </authorList>
    </citation>
    <scope>NUCLEOTIDE SEQUENCE [LARGE SCALE GENOMIC DNA]</scope>
    <source>
        <strain evidence="6">CC-503</strain>
    </source>
</reference>
<dbReference type="OrthoDB" id="10257697at2759"/>
<accession>A0A2K3DVK4</accession>
<evidence type="ECO:0000256" key="1">
    <source>
        <dbReference type="ARBA" id="ARBA00022665"/>
    </source>
</evidence>
<proteinExistence type="inferred from homology"/>
<evidence type="ECO:0000313" key="6">
    <source>
        <dbReference type="Proteomes" id="UP000006906"/>
    </source>
</evidence>
<dbReference type="SMART" id="SM01117">
    <property type="entry name" value="Cyt-b5"/>
    <property type="match status" value="1"/>
</dbReference>
<dbReference type="KEGG" id="cre:CHLRE_03g148100v5"/>
<dbReference type="GO" id="GO:0005496">
    <property type="term" value="F:steroid binding"/>
    <property type="evidence" value="ECO:0007669"/>
    <property type="project" value="UniProtKB-KW"/>
</dbReference>
<dbReference type="EMBL" id="CM008964">
    <property type="protein sequence ID" value="PNW84546.1"/>
    <property type="molecule type" value="Genomic_DNA"/>
</dbReference>
<name>A0A2K3DVK4_CHLRE</name>
<keyword evidence="1" id="KW-0754">Steroid-binding</keyword>
<feature type="compositionally biased region" description="Basic and acidic residues" evidence="3">
    <location>
        <begin position="26"/>
        <end position="39"/>
    </location>
</feature>